<keyword evidence="3" id="KW-1185">Reference proteome</keyword>
<keyword evidence="1" id="KW-0812">Transmembrane</keyword>
<evidence type="ECO:0000256" key="1">
    <source>
        <dbReference type="SAM" id="Phobius"/>
    </source>
</evidence>
<name>A0A1I0RFT2_9FIRM</name>
<dbReference type="RefSeq" id="WP_170841455.1">
    <property type="nucleotide sequence ID" value="NZ_FOJI01000015.1"/>
</dbReference>
<dbReference type="AlphaFoldDB" id="A0A1I0RFT2"/>
<dbReference type="EMBL" id="FOJI01000015">
    <property type="protein sequence ID" value="SEW39723.1"/>
    <property type="molecule type" value="Genomic_DNA"/>
</dbReference>
<proteinExistence type="predicted"/>
<accession>A0A1I0RFT2</accession>
<organism evidence="2 3">
    <name type="scientific">[Clostridium] fimetarium</name>
    <dbReference type="NCBI Taxonomy" id="99656"/>
    <lineage>
        <taxon>Bacteria</taxon>
        <taxon>Bacillati</taxon>
        <taxon>Bacillota</taxon>
        <taxon>Clostridia</taxon>
        <taxon>Lachnospirales</taxon>
        <taxon>Lachnospiraceae</taxon>
    </lineage>
</organism>
<keyword evidence="1" id="KW-0472">Membrane</keyword>
<gene>
    <name evidence="2" type="ORF">SAMN05421659_11543</name>
</gene>
<keyword evidence="1" id="KW-1133">Transmembrane helix</keyword>
<evidence type="ECO:0000313" key="3">
    <source>
        <dbReference type="Proteomes" id="UP000199701"/>
    </source>
</evidence>
<protein>
    <recommendedName>
        <fullName evidence="4">Oxaloacetate decarboxylase, gamma chain</fullName>
    </recommendedName>
</protein>
<dbReference type="Proteomes" id="UP000199701">
    <property type="component" value="Unassembled WGS sequence"/>
</dbReference>
<evidence type="ECO:0000313" key="2">
    <source>
        <dbReference type="EMBL" id="SEW39723.1"/>
    </source>
</evidence>
<feature type="transmembrane region" description="Helical" evidence="1">
    <location>
        <begin position="20"/>
        <end position="42"/>
    </location>
</feature>
<sequence>MIEQLLNSERWSNFLISLNIMWKGMLAIFIVLGIISIIVMIMTKLQKDKKDKIE</sequence>
<evidence type="ECO:0008006" key="4">
    <source>
        <dbReference type="Google" id="ProtNLM"/>
    </source>
</evidence>
<reference evidence="2 3" key="1">
    <citation type="submission" date="2016-10" db="EMBL/GenBank/DDBJ databases">
        <authorList>
            <person name="de Groot N.N."/>
        </authorList>
    </citation>
    <scope>NUCLEOTIDE SEQUENCE [LARGE SCALE GENOMIC DNA]</scope>
    <source>
        <strain evidence="2 3">DSM 9179</strain>
    </source>
</reference>